<feature type="compositionally biased region" description="Acidic residues" evidence="2">
    <location>
        <begin position="80"/>
        <end position="91"/>
    </location>
</feature>
<proteinExistence type="predicted"/>
<evidence type="ECO:0000256" key="1">
    <source>
        <dbReference type="SAM" id="Coils"/>
    </source>
</evidence>
<evidence type="ECO:0000313" key="4">
    <source>
        <dbReference type="Proteomes" id="UP001374535"/>
    </source>
</evidence>
<feature type="compositionally biased region" description="Acidic residues" evidence="2">
    <location>
        <begin position="101"/>
        <end position="111"/>
    </location>
</feature>
<gene>
    <name evidence="3" type="ORF">V8G54_033480</name>
</gene>
<name>A0AAQ3RIV3_VIGMU</name>
<dbReference type="AlphaFoldDB" id="A0AAQ3RIV3"/>
<accession>A0AAQ3RIV3</accession>
<feature type="coiled-coil region" evidence="1">
    <location>
        <begin position="31"/>
        <end position="58"/>
    </location>
</feature>
<dbReference type="EMBL" id="CP144691">
    <property type="protein sequence ID" value="WVY94392.1"/>
    <property type="molecule type" value="Genomic_DNA"/>
</dbReference>
<sequence>MLQICWEWFLREEDRGNPVIHAALNLDEVREERLRKTIEDNKRKMVEMNEELRTLAAIVYGGKEDRKQPHFSEHAGTCGVDDDGEPDDCQPNEDGGRCGVDDDGQTNDGEGDDGKAYEDVEDVMEEDKEDVEDILEEDKEDVEDVAPLVARNQQNDVGHILTINPKYLYSLVIPFKLHSR</sequence>
<dbReference type="Proteomes" id="UP001374535">
    <property type="component" value="Chromosome 10"/>
</dbReference>
<evidence type="ECO:0000256" key="2">
    <source>
        <dbReference type="SAM" id="MobiDB-lite"/>
    </source>
</evidence>
<feature type="region of interest" description="Disordered" evidence="2">
    <location>
        <begin position="66"/>
        <end position="120"/>
    </location>
</feature>
<reference evidence="3 4" key="1">
    <citation type="journal article" date="2023" name="Life. Sci Alliance">
        <title>Evolutionary insights into 3D genome organization and epigenetic landscape of Vigna mungo.</title>
        <authorList>
            <person name="Junaid A."/>
            <person name="Singh B."/>
            <person name="Bhatia S."/>
        </authorList>
    </citation>
    <scope>NUCLEOTIDE SEQUENCE [LARGE SCALE GENOMIC DNA]</scope>
    <source>
        <strain evidence="3">Urdbean</strain>
    </source>
</reference>
<evidence type="ECO:0000313" key="3">
    <source>
        <dbReference type="EMBL" id="WVY94392.1"/>
    </source>
</evidence>
<organism evidence="3 4">
    <name type="scientific">Vigna mungo</name>
    <name type="common">Black gram</name>
    <name type="synonym">Phaseolus mungo</name>
    <dbReference type="NCBI Taxonomy" id="3915"/>
    <lineage>
        <taxon>Eukaryota</taxon>
        <taxon>Viridiplantae</taxon>
        <taxon>Streptophyta</taxon>
        <taxon>Embryophyta</taxon>
        <taxon>Tracheophyta</taxon>
        <taxon>Spermatophyta</taxon>
        <taxon>Magnoliopsida</taxon>
        <taxon>eudicotyledons</taxon>
        <taxon>Gunneridae</taxon>
        <taxon>Pentapetalae</taxon>
        <taxon>rosids</taxon>
        <taxon>fabids</taxon>
        <taxon>Fabales</taxon>
        <taxon>Fabaceae</taxon>
        <taxon>Papilionoideae</taxon>
        <taxon>50 kb inversion clade</taxon>
        <taxon>NPAAA clade</taxon>
        <taxon>indigoferoid/millettioid clade</taxon>
        <taxon>Phaseoleae</taxon>
        <taxon>Vigna</taxon>
    </lineage>
</organism>
<protein>
    <submittedName>
        <fullName evidence="3">Uncharacterized protein</fullName>
    </submittedName>
</protein>
<keyword evidence="1" id="KW-0175">Coiled coil</keyword>
<keyword evidence="4" id="KW-1185">Reference proteome</keyword>